<dbReference type="OrthoDB" id="3183892at2"/>
<protein>
    <recommendedName>
        <fullName evidence="3">DUF4869 domain-containing protein</fullName>
    </recommendedName>
</protein>
<accession>A0A1M6DYZ8</accession>
<evidence type="ECO:0008006" key="3">
    <source>
        <dbReference type="Google" id="ProtNLM"/>
    </source>
</evidence>
<dbReference type="InterPro" id="IPR032360">
    <property type="entry name" value="DUF4869"/>
</dbReference>
<dbReference type="RefSeq" id="WP_073389851.1">
    <property type="nucleotide sequence ID" value="NZ_FQXK01000040.1"/>
</dbReference>
<keyword evidence="2" id="KW-1185">Reference proteome</keyword>
<dbReference type="GeneID" id="89509899"/>
<name>A0A1M6DYZ8_BUTFI</name>
<dbReference type="AlphaFoldDB" id="A0A1M6DYZ8"/>
<evidence type="ECO:0000313" key="1">
    <source>
        <dbReference type="EMBL" id="SHI78446.1"/>
    </source>
</evidence>
<dbReference type="Proteomes" id="UP000184278">
    <property type="component" value="Unassembled WGS sequence"/>
</dbReference>
<evidence type="ECO:0000313" key="2">
    <source>
        <dbReference type="Proteomes" id="UP000184278"/>
    </source>
</evidence>
<reference evidence="2" key="1">
    <citation type="submission" date="2016-11" db="EMBL/GenBank/DDBJ databases">
        <authorList>
            <person name="Varghese N."/>
            <person name="Submissions S."/>
        </authorList>
    </citation>
    <scope>NUCLEOTIDE SEQUENCE [LARGE SCALE GENOMIC DNA]</scope>
    <source>
        <strain evidence="2">DSM 3071</strain>
    </source>
</reference>
<dbReference type="STRING" id="1121131.SAMN02745229_03623"/>
<dbReference type="EMBL" id="FQXK01000040">
    <property type="protein sequence ID" value="SHI78446.1"/>
    <property type="molecule type" value="Genomic_DNA"/>
</dbReference>
<gene>
    <name evidence="1" type="ORF">SAMN02745229_03623</name>
</gene>
<organism evidence="1 2">
    <name type="scientific">Butyrivibrio fibrisolvens DSM 3071</name>
    <dbReference type="NCBI Taxonomy" id="1121131"/>
    <lineage>
        <taxon>Bacteria</taxon>
        <taxon>Bacillati</taxon>
        <taxon>Bacillota</taxon>
        <taxon>Clostridia</taxon>
        <taxon>Lachnospirales</taxon>
        <taxon>Lachnospiraceae</taxon>
        <taxon>Butyrivibrio</taxon>
    </lineage>
</organism>
<sequence length="145" mass="16253">MLNIFYGDMPEAIYNTSAYFKFNYEKDWITEPRVADMIKDVDSSTVLGTGAIDSPVLGVIAPINLSGGVKTLILIDKVPDKVFNASNCGDNCAHWLLEIAKDKDVTINLRHIMKFKDEPFEVRILNDDVIVTNMKDLIPIAGRYV</sequence>
<dbReference type="Pfam" id="PF16163">
    <property type="entry name" value="DUF4869"/>
    <property type="match status" value="1"/>
</dbReference>
<proteinExistence type="predicted"/>